<dbReference type="Proteomes" id="UP000075882">
    <property type="component" value="Unassembled WGS sequence"/>
</dbReference>
<organism evidence="1">
    <name type="scientific">Anopheles coluzzii</name>
    <name type="common">African malaria mosquito</name>
    <dbReference type="NCBI Taxonomy" id="1518534"/>
    <lineage>
        <taxon>Eukaryota</taxon>
        <taxon>Metazoa</taxon>
        <taxon>Ecdysozoa</taxon>
        <taxon>Arthropoda</taxon>
        <taxon>Hexapoda</taxon>
        <taxon>Insecta</taxon>
        <taxon>Pterygota</taxon>
        <taxon>Neoptera</taxon>
        <taxon>Endopterygota</taxon>
        <taxon>Diptera</taxon>
        <taxon>Nematocera</taxon>
        <taxon>Culicoidea</taxon>
        <taxon>Culicidae</taxon>
        <taxon>Anophelinae</taxon>
        <taxon>Anopheles</taxon>
    </lineage>
</organism>
<evidence type="ECO:0000313" key="1">
    <source>
        <dbReference type="EnsemblMetazoa" id="ACOM024338-PA.1"/>
    </source>
</evidence>
<sequence>MSNMAAGEVVTRIQLYTSRANVYVETETMQQAELIVAQHQGKHSLTIDGTSYPLPILLEDGATEVWLHELPPYVTGAEIEAAICCFGKVVSITETEYGRDS</sequence>
<reference evidence="1" key="1">
    <citation type="submission" date="2022-08" db="UniProtKB">
        <authorList>
            <consortium name="EnsemblMetazoa"/>
        </authorList>
    </citation>
    <scope>IDENTIFICATION</scope>
</reference>
<dbReference type="AlphaFoldDB" id="A0A8W7P1U0"/>
<dbReference type="EnsemblMetazoa" id="ACOM024338-RA">
    <property type="protein sequence ID" value="ACOM024338-PA.1"/>
    <property type="gene ID" value="ACOM024338"/>
</dbReference>
<name>A0A8W7P1U0_ANOCL</name>
<accession>A0A8W7P1U0</accession>
<protein>
    <recommendedName>
        <fullName evidence="2">RRM domain-containing protein</fullName>
    </recommendedName>
</protein>
<proteinExistence type="predicted"/>
<evidence type="ECO:0008006" key="2">
    <source>
        <dbReference type="Google" id="ProtNLM"/>
    </source>
</evidence>